<dbReference type="SMART" id="SM00148">
    <property type="entry name" value="PLCXc"/>
    <property type="match status" value="1"/>
</dbReference>
<evidence type="ECO:0000256" key="4">
    <source>
        <dbReference type="ARBA" id="ARBA00030474"/>
    </source>
</evidence>
<keyword evidence="7" id="KW-1133">Transmembrane helix</keyword>
<feature type="compositionally biased region" description="Low complexity" evidence="6">
    <location>
        <begin position="895"/>
        <end position="907"/>
    </location>
</feature>
<evidence type="ECO:0000256" key="6">
    <source>
        <dbReference type="SAM" id="MobiDB-lite"/>
    </source>
</evidence>
<dbReference type="EC" id="4.6.1.13" evidence="2"/>
<feature type="compositionally biased region" description="Acidic residues" evidence="6">
    <location>
        <begin position="36"/>
        <end position="89"/>
    </location>
</feature>
<dbReference type="InterPro" id="IPR017946">
    <property type="entry name" value="PLC-like_Pdiesterase_TIM-brl"/>
</dbReference>
<feature type="region of interest" description="Disordered" evidence="6">
    <location>
        <begin position="36"/>
        <end position="92"/>
    </location>
</feature>
<dbReference type="Proteomes" id="UP001652431">
    <property type="component" value="Unassembled WGS sequence"/>
</dbReference>
<dbReference type="InterPro" id="IPR035992">
    <property type="entry name" value="Ricin_B-like_lectins"/>
</dbReference>
<dbReference type="SUPFAM" id="SSF51695">
    <property type="entry name" value="PLC-like phosphodiesterases"/>
    <property type="match status" value="1"/>
</dbReference>
<feature type="domain" description="Phosphatidylinositol-specific phospholipase C X" evidence="8">
    <location>
        <begin position="442"/>
        <end position="596"/>
    </location>
</feature>
<dbReference type="CDD" id="cd00161">
    <property type="entry name" value="beta-trefoil_Ricin-like"/>
    <property type="match status" value="1"/>
</dbReference>
<gene>
    <name evidence="9" type="ORF">OCV99_10985</name>
</gene>
<dbReference type="InterPro" id="IPR000909">
    <property type="entry name" value="PLipase_C_PInositol-sp_X_dom"/>
</dbReference>
<dbReference type="Pfam" id="PF14200">
    <property type="entry name" value="RicinB_lectin_2"/>
    <property type="match status" value="1"/>
</dbReference>
<comment type="caution">
    <text evidence="9">The sequence shown here is derived from an EMBL/GenBank/DDBJ whole genome shotgun (WGS) entry which is preliminary data.</text>
</comment>
<dbReference type="InterPro" id="IPR000772">
    <property type="entry name" value="Ricin_B_lectin"/>
</dbReference>
<feature type="region of interest" description="Disordered" evidence="6">
    <location>
        <begin position="889"/>
        <end position="915"/>
    </location>
</feature>
<dbReference type="PANTHER" id="PTHR13593">
    <property type="match status" value="1"/>
</dbReference>
<dbReference type="InterPro" id="IPR051057">
    <property type="entry name" value="PI-PLC_domain"/>
</dbReference>
<evidence type="ECO:0000256" key="5">
    <source>
        <dbReference type="ARBA" id="ARBA00030782"/>
    </source>
</evidence>
<organism evidence="9 10">
    <name type="scientific">Dorea acetigenes</name>
    <dbReference type="NCBI Taxonomy" id="2981787"/>
    <lineage>
        <taxon>Bacteria</taxon>
        <taxon>Bacillati</taxon>
        <taxon>Bacillota</taxon>
        <taxon>Clostridia</taxon>
        <taxon>Lachnospirales</taxon>
        <taxon>Lachnospiraceae</taxon>
        <taxon>Dorea</taxon>
    </lineage>
</organism>
<sequence>MHRVKKLTALILALLLCLGNVFLYVGEVRAEDFPAEEVTEEALTEEETAETAVSEEEMAEEEAEKTTEETSEEMTEETTEESAGEEAEETVAGTDEVVAASSLTGATMPTGQFVYIYYNGSDRQYRWNINNTGVLKGECVHLDDRNGSNCKMGLGSVYENGVQYYSIMHNTCGFYIDSEGDNDKTGEVLHQYEKKIHQDNQKFRFVPVAGKEDVYYIMSKKGDNSNKSLYIGLENNSVAKHTKIVTTSTPTEWYVSTRDYDETAAMKGGEAKFAQDGPVLTFNPEGYIRDINIQNDHLSVDGSDLHLYYIGTASKFKAEWNEKYQGYYLRQKSMDESDDVMDLVWDVEGMKMESDTQIHMWSRKDNHPSQIWRFIPQEDNVYYVYNAYTGKYLSLRDKKDEDGVKVVQSETPMRWEVNTLDLVQQTTESANWMSRYPDEWSLGQLNIPGTHDTGATRMRGGNVVADQNSTIQCQQLYPDEQLNMGIRAFDVRCDPTDGDGDPDIVHGDSLFQCENRDGSSMSLSDIMNAAKNFLSYHPTECVIVTVKSDVWLGAGDEGNVAKAVASYVQDEEYPLWRENRIPTLGEARGKVILLRRYGLGSYTLPDGVEEWELGFDLSSWDNFAYDSQKNELEIFSMDVDDGDEHTITRNKVYVQDYYEADDEYTKMEWFYGTIDHATNNNITRKVYTENDNTIQQYAYLFNYTTSKDSLGRARSTNKLIMGDSENKIEPLHIIGITMLNYADCKTAEKIWETNVIVPSFMGEQTLSNEEHGISVSGKIQEGAKLVLVPLEDTSTEYLTLKNALQSGTLLRGWRFALVCEDGTEADWEGELSISIKKEAQEKLENLSVYHLNDAGECSKLDVKKEGEHLIFSVSTLGCFGVAQDEDISKVSKPDNNNGNTGTSGNSTQKPSTVKTGDTANVLPYIGLLLLSGAVLILCVVRRRRRA</sequence>
<dbReference type="Pfam" id="PF00388">
    <property type="entry name" value="PI-PLC-X"/>
    <property type="match status" value="1"/>
</dbReference>
<dbReference type="RefSeq" id="WP_158370572.1">
    <property type="nucleotide sequence ID" value="NZ_JAOQJU010000013.1"/>
</dbReference>
<evidence type="ECO:0000256" key="3">
    <source>
        <dbReference type="ARBA" id="ARBA00019758"/>
    </source>
</evidence>
<evidence type="ECO:0000313" key="10">
    <source>
        <dbReference type="Proteomes" id="UP001652431"/>
    </source>
</evidence>
<dbReference type="PANTHER" id="PTHR13593:SF113">
    <property type="entry name" value="SI:DKEY-266F7.9"/>
    <property type="match status" value="1"/>
</dbReference>
<name>A0ABT2RNW3_9FIRM</name>
<dbReference type="Gene3D" id="3.20.20.190">
    <property type="entry name" value="Phosphatidylinositol (PI) phosphodiesterase"/>
    <property type="match status" value="1"/>
</dbReference>
<evidence type="ECO:0000256" key="7">
    <source>
        <dbReference type="SAM" id="Phobius"/>
    </source>
</evidence>
<dbReference type="EMBL" id="JAOQJU010000013">
    <property type="protein sequence ID" value="MCU6687065.1"/>
    <property type="molecule type" value="Genomic_DNA"/>
</dbReference>
<dbReference type="PROSITE" id="PS50007">
    <property type="entry name" value="PIPLC_X_DOMAIN"/>
    <property type="match status" value="1"/>
</dbReference>
<dbReference type="SUPFAM" id="SSF50370">
    <property type="entry name" value="Ricin B-like lectins"/>
    <property type="match status" value="2"/>
</dbReference>
<evidence type="ECO:0000256" key="1">
    <source>
        <dbReference type="ARBA" id="ARBA00001316"/>
    </source>
</evidence>
<evidence type="ECO:0000259" key="8">
    <source>
        <dbReference type="SMART" id="SM00148"/>
    </source>
</evidence>
<reference evidence="9 10" key="1">
    <citation type="journal article" date="2021" name="ISME Commun">
        <title>Automated analysis of genomic sequences facilitates high-throughput and comprehensive description of bacteria.</title>
        <authorList>
            <person name="Hitch T.C.A."/>
        </authorList>
    </citation>
    <scope>NUCLEOTIDE SEQUENCE [LARGE SCALE GENOMIC DNA]</scope>
    <source>
        <strain evidence="9 10">Sanger_03</strain>
    </source>
</reference>
<comment type="catalytic activity">
    <reaction evidence="1">
        <text>a 1,2-diacyl-sn-glycero-3-phospho-(1D-myo-inositol) = 1D-myo-inositol 1,2-cyclic phosphate + a 1,2-diacyl-sn-glycerol</text>
        <dbReference type="Rhea" id="RHEA:17093"/>
        <dbReference type="ChEBI" id="CHEBI:17815"/>
        <dbReference type="ChEBI" id="CHEBI:57880"/>
        <dbReference type="ChEBI" id="CHEBI:58484"/>
        <dbReference type="EC" id="4.6.1.13"/>
    </reaction>
</comment>
<keyword evidence="7" id="KW-0812">Transmembrane</keyword>
<evidence type="ECO:0000313" key="9">
    <source>
        <dbReference type="EMBL" id="MCU6687065.1"/>
    </source>
</evidence>
<keyword evidence="7" id="KW-0472">Membrane</keyword>
<feature type="transmembrane region" description="Helical" evidence="7">
    <location>
        <begin position="921"/>
        <end position="940"/>
    </location>
</feature>
<protein>
    <recommendedName>
        <fullName evidence="3">1-phosphatidylinositol phosphodiesterase</fullName>
        <ecNumber evidence="2">4.6.1.13</ecNumber>
    </recommendedName>
    <alternativeName>
        <fullName evidence="4">Phosphatidylinositol diacylglycerol-lyase</fullName>
    </alternativeName>
    <alternativeName>
        <fullName evidence="5">Phosphatidylinositol-specific phospholipase C</fullName>
    </alternativeName>
</protein>
<keyword evidence="10" id="KW-1185">Reference proteome</keyword>
<dbReference type="Gene3D" id="2.80.10.50">
    <property type="match status" value="2"/>
</dbReference>
<evidence type="ECO:0000256" key="2">
    <source>
        <dbReference type="ARBA" id="ARBA00012581"/>
    </source>
</evidence>
<accession>A0ABT2RNW3</accession>
<proteinExistence type="predicted"/>